<dbReference type="EMBL" id="JAZHOF010000002">
    <property type="protein sequence ID" value="MEJ8570692.1"/>
    <property type="molecule type" value="Genomic_DNA"/>
</dbReference>
<keyword evidence="2" id="KW-1185">Reference proteome</keyword>
<evidence type="ECO:0000313" key="1">
    <source>
        <dbReference type="EMBL" id="MEJ8570692.1"/>
    </source>
</evidence>
<reference evidence="1 2" key="1">
    <citation type="submission" date="2024-02" db="EMBL/GenBank/DDBJ databases">
        <title>Genome analysis and characterization of Microbaculum marinisediminis sp. nov., isolated from marine sediment.</title>
        <authorList>
            <person name="Du Z.-J."/>
            <person name="Ye Y.-Q."/>
            <person name="Zhang Z.-R."/>
            <person name="Yuan S.-M."/>
            <person name="Zhang X.-Y."/>
        </authorList>
    </citation>
    <scope>NUCLEOTIDE SEQUENCE [LARGE SCALE GENOMIC DNA]</scope>
    <source>
        <strain evidence="1 2">SDUM1044001</strain>
    </source>
</reference>
<sequence length="144" mass="16473">MQQSQGSPELHRKVEREIRDRLEWLAGNPQAIEHRLRELDEEWDIERAIQANAATLALGGTALAMLHDRRWSYLPLLVTGFLLQHSTQGWCPPVPILRRLGFRTQVEIERERYAVKALRGDFGPVSTNGTPARHRAQAAFEATR</sequence>
<comment type="caution">
    <text evidence="1">The sequence shown here is derived from an EMBL/GenBank/DDBJ whole genome shotgun (WGS) entry which is preliminary data.</text>
</comment>
<accession>A0AAW9REK6</accession>
<name>A0AAW9REK6_9HYPH</name>
<protein>
    <recommendedName>
        <fullName evidence="3">DUF2892 domain-containing protein</fullName>
    </recommendedName>
</protein>
<dbReference type="Proteomes" id="UP001378188">
    <property type="component" value="Unassembled WGS sequence"/>
</dbReference>
<gene>
    <name evidence="1" type="ORF">V3328_04365</name>
</gene>
<dbReference type="Gene3D" id="6.10.140.1340">
    <property type="match status" value="1"/>
</dbReference>
<evidence type="ECO:0008006" key="3">
    <source>
        <dbReference type="Google" id="ProtNLM"/>
    </source>
</evidence>
<dbReference type="AlphaFoldDB" id="A0AAW9REK6"/>
<proteinExistence type="predicted"/>
<evidence type="ECO:0000313" key="2">
    <source>
        <dbReference type="Proteomes" id="UP001378188"/>
    </source>
</evidence>
<dbReference type="RefSeq" id="WP_340328438.1">
    <property type="nucleotide sequence ID" value="NZ_JAZHOF010000002.1"/>
</dbReference>
<organism evidence="1 2">
    <name type="scientific">Microbaculum marinum</name>
    <dbReference type="NCBI Taxonomy" id="1764581"/>
    <lineage>
        <taxon>Bacteria</taxon>
        <taxon>Pseudomonadati</taxon>
        <taxon>Pseudomonadota</taxon>
        <taxon>Alphaproteobacteria</taxon>
        <taxon>Hyphomicrobiales</taxon>
        <taxon>Tepidamorphaceae</taxon>
        <taxon>Microbaculum</taxon>
    </lineage>
</organism>